<dbReference type="PROSITE" id="PS51884">
    <property type="entry name" value="CHAPLIN"/>
    <property type="match status" value="1"/>
</dbReference>
<keyword evidence="1" id="KW-0964">Secreted</keyword>
<feature type="compositionally biased region" description="Basic residues" evidence="4">
    <location>
        <begin position="36"/>
        <end position="48"/>
    </location>
</feature>
<sequence length="102" mass="10013">MFKKLAATGILGFAVVGATLASTPAYASAYGGGHDHHGHHGHGHHGHGHGSFSNNETSGNFSILGGNQVFAPISVPVNVCGNAIAVLGAAQAACKGGASVDN</sequence>
<dbReference type="Pfam" id="PF03777">
    <property type="entry name" value="ChpA-C"/>
    <property type="match status" value="1"/>
</dbReference>
<reference evidence="8" key="1">
    <citation type="journal article" date="2019" name="Int. J. Syst. Evol. Microbiol.">
        <title>The Global Catalogue of Microorganisms (GCM) 10K type strain sequencing project: providing services to taxonomists for standard genome sequencing and annotation.</title>
        <authorList>
            <consortium name="The Broad Institute Genomics Platform"/>
            <consortium name="The Broad Institute Genome Sequencing Center for Infectious Disease"/>
            <person name="Wu L."/>
            <person name="Ma J."/>
        </authorList>
    </citation>
    <scope>NUCLEOTIDE SEQUENCE [LARGE SCALE GENOMIC DNA]</scope>
    <source>
        <strain evidence="8">JCM 17440</strain>
    </source>
</reference>
<dbReference type="InterPro" id="IPR005528">
    <property type="entry name" value="ChpA-H"/>
</dbReference>
<name>A0ABP8BRB1_9ACTN</name>
<evidence type="ECO:0000256" key="2">
    <source>
        <dbReference type="ARBA" id="ARBA00022889"/>
    </source>
</evidence>
<evidence type="ECO:0000259" key="6">
    <source>
        <dbReference type="PROSITE" id="PS51884"/>
    </source>
</evidence>
<feature type="signal peptide" evidence="5">
    <location>
        <begin position="1"/>
        <end position="27"/>
    </location>
</feature>
<evidence type="ECO:0000256" key="3">
    <source>
        <dbReference type="ARBA" id="ARBA00023087"/>
    </source>
</evidence>
<proteinExistence type="predicted"/>
<evidence type="ECO:0000256" key="1">
    <source>
        <dbReference type="ARBA" id="ARBA00022512"/>
    </source>
</evidence>
<evidence type="ECO:0000256" key="5">
    <source>
        <dbReference type="SAM" id="SignalP"/>
    </source>
</evidence>
<feature type="region of interest" description="Disordered" evidence="4">
    <location>
        <begin position="32"/>
        <end position="52"/>
    </location>
</feature>
<dbReference type="EMBL" id="BAABAS010000001">
    <property type="protein sequence ID" value="GAA4223443.1"/>
    <property type="molecule type" value="Genomic_DNA"/>
</dbReference>
<protein>
    <recommendedName>
        <fullName evidence="6">Chaplin domain-containing protein</fullName>
    </recommendedName>
</protein>
<evidence type="ECO:0000313" key="7">
    <source>
        <dbReference type="EMBL" id="GAA4223443.1"/>
    </source>
</evidence>
<evidence type="ECO:0000313" key="8">
    <source>
        <dbReference type="Proteomes" id="UP001501710"/>
    </source>
</evidence>
<evidence type="ECO:0000256" key="4">
    <source>
        <dbReference type="SAM" id="MobiDB-lite"/>
    </source>
</evidence>
<organism evidence="7 8">
    <name type="scientific">Actinomadura meridiana</name>
    <dbReference type="NCBI Taxonomy" id="559626"/>
    <lineage>
        <taxon>Bacteria</taxon>
        <taxon>Bacillati</taxon>
        <taxon>Actinomycetota</taxon>
        <taxon>Actinomycetes</taxon>
        <taxon>Streptosporangiales</taxon>
        <taxon>Thermomonosporaceae</taxon>
        <taxon>Actinomadura</taxon>
    </lineage>
</organism>
<keyword evidence="3" id="KW-0034">Amyloid</keyword>
<keyword evidence="5" id="KW-0732">Signal</keyword>
<accession>A0ABP8BRB1</accession>
<dbReference type="Proteomes" id="UP001501710">
    <property type="component" value="Unassembled WGS sequence"/>
</dbReference>
<dbReference type="RefSeq" id="WP_344887605.1">
    <property type="nucleotide sequence ID" value="NZ_BAABAS010000001.1"/>
</dbReference>
<feature type="domain" description="Chaplin" evidence="6">
    <location>
        <begin position="60"/>
        <end position="100"/>
    </location>
</feature>
<feature type="chain" id="PRO_5045791036" description="Chaplin domain-containing protein" evidence="5">
    <location>
        <begin position="28"/>
        <end position="102"/>
    </location>
</feature>
<comment type="caution">
    <text evidence="7">The sequence shown here is derived from an EMBL/GenBank/DDBJ whole genome shotgun (WGS) entry which is preliminary data.</text>
</comment>
<keyword evidence="8" id="KW-1185">Reference proteome</keyword>
<keyword evidence="2" id="KW-0130">Cell adhesion</keyword>
<keyword evidence="1" id="KW-0134">Cell wall</keyword>
<gene>
    <name evidence="7" type="ORF">GCM10022254_00550</name>
</gene>